<dbReference type="GO" id="GO:0020037">
    <property type="term" value="F:heme binding"/>
    <property type="evidence" value="ECO:0007669"/>
    <property type="project" value="InterPro"/>
</dbReference>
<dbReference type="Pfam" id="PF00067">
    <property type="entry name" value="p450"/>
    <property type="match status" value="1"/>
</dbReference>
<dbReference type="Gene3D" id="1.10.630.10">
    <property type="entry name" value="Cytochrome P450"/>
    <property type="match status" value="1"/>
</dbReference>
<proteinExistence type="inferred from homology"/>
<sequence>MPTDTATPTHEERQPTAADLMVEISEAFGANSVETPYPTFAKYRETQPVMKGDVLAEFGTPSMAAGFNGEREVYSIFKFEDCLTALKDFESFGSEAVAAAFRPLMGNVMTGLDGEEHSRLRKLFMPGLGRENFELWGDTIVTPVINKMVGELKAKGDRLNLTEFAVDFPVRIVYEIIGFHGEDDASFDDFQTKALTILLGFGSTDPNKREQAKINQGRAIAAVKALYDDILPVVQRRRAEGATGNNLISHLLRTEVDGERLTDDEVVVFTRSLLPAAAETTTRSFGNALVLLLTRPDLLAEVKADRSLVPKAITEATRFEPVSITAARTASKDVEIRGVKIPEGAGVTIVKGAGLRDPDAWPDPDTYDIHRRMNKPNIAFGFGPHTCLGMNLAKLEMSTALNVLLDELPNLRADEDAEPMMIRGAHMRQPTSVPVRWG</sequence>
<dbReference type="PROSITE" id="PS00086">
    <property type="entry name" value="CYTOCHROME_P450"/>
    <property type="match status" value="1"/>
</dbReference>
<protein>
    <submittedName>
        <fullName evidence="3">Cytochrome P450</fullName>
    </submittedName>
</protein>
<dbReference type="InterPro" id="IPR036396">
    <property type="entry name" value="Cyt_P450_sf"/>
</dbReference>
<dbReference type="SUPFAM" id="SSF48264">
    <property type="entry name" value="Cytochrome P450"/>
    <property type="match status" value="1"/>
</dbReference>
<dbReference type="InterPro" id="IPR017972">
    <property type="entry name" value="Cyt_P450_CS"/>
</dbReference>
<reference evidence="3 4" key="1">
    <citation type="submission" date="2019-02" db="EMBL/GenBank/DDBJ databases">
        <title>Genomic data mining of an Antarctic deep-sea actinobacterium, Janibacterlimosus P3-3-X1.</title>
        <authorList>
            <person name="Liao L."/>
            <person name="Chen B."/>
        </authorList>
    </citation>
    <scope>NUCLEOTIDE SEQUENCE [LARGE SCALE GENOMIC DNA]</scope>
    <source>
        <strain evidence="3 4">P3-3-X1</strain>
    </source>
</reference>
<dbReference type="PANTHER" id="PTHR46696:SF3">
    <property type="entry name" value="PULCHERRIMINIC ACID SYNTHASE"/>
    <property type="match status" value="1"/>
</dbReference>
<evidence type="ECO:0000313" key="4">
    <source>
        <dbReference type="Proteomes" id="UP000290408"/>
    </source>
</evidence>
<dbReference type="AlphaFoldDB" id="A0A4P6MYR7"/>
<comment type="similarity">
    <text evidence="1 2">Belongs to the cytochrome P450 family.</text>
</comment>
<dbReference type="GO" id="GO:0004497">
    <property type="term" value="F:monooxygenase activity"/>
    <property type="evidence" value="ECO:0007669"/>
    <property type="project" value="UniProtKB-KW"/>
</dbReference>
<keyword evidence="4" id="KW-1185">Reference proteome</keyword>
<dbReference type="PRINTS" id="PR00385">
    <property type="entry name" value="P450"/>
</dbReference>
<keyword evidence="2" id="KW-0560">Oxidoreductase</keyword>
<dbReference type="KEGG" id="jli:EXU32_13355"/>
<gene>
    <name evidence="3" type="ORF">EXU32_13355</name>
</gene>
<accession>A0A4P6MYR7</accession>
<keyword evidence="2" id="KW-0408">Iron</keyword>
<evidence type="ECO:0000313" key="3">
    <source>
        <dbReference type="EMBL" id="QBF47145.1"/>
    </source>
</evidence>
<organism evidence="3 4">
    <name type="scientific">Janibacter limosus</name>
    <dbReference type="NCBI Taxonomy" id="53458"/>
    <lineage>
        <taxon>Bacteria</taxon>
        <taxon>Bacillati</taxon>
        <taxon>Actinomycetota</taxon>
        <taxon>Actinomycetes</taxon>
        <taxon>Micrococcales</taxon>
        <taxon>Intrasporangiaceae</taxon>
        <taxon>Janibacter</taxon>
    </lineage>
</organism>
<dbReference type="PANTHER" id="PTHR46696">
    <property type="entry name" value="P450, PUTATIVE (EUROFUNG)-RELATED"/>
    <property type="match status" value="1"/>
</dbReference>
<dbReference type="OrthoDB" id="502624at2"/>
<keyword evidence="2" id="KW-0349">Heme</keyword>
<dbReference type="InterPro" id="IPR002397">
    <property type="entry name" value="Cyt_P450_B"/>
</dbReference>
<keyword evidence="2" id="KW-0503">Monooxygenase</keyword>
<evidence type="ECO:0000256" key="1">
    <source>
        <dbReference type="ARBA" id="ARBA00010617"/>
    </source>
</evidence>
<name>A0A4P6MYR7_9MICO</name>
<dbReference type="RefSeq" id="WP_130630339.1">
    <property type="nucleotide sequence ID" value="NZ_CP036164.1"/>
</dbReference>
<evidence type="ECO:0000256" key="2">
    <source>
        <dbReference type="RuleBase" id="RU000461"/>
    </source>
</evidence>
<dbReference type="GO" id="GO:0016705">
    <property type="term" value="F:oxidoreductase activity, acting on paired donors, with incorporation or reduction of molecular oxygen"/>
    <property type="evidence" value="ECO:0007669"/>
    <property type="project" value="InterPro"/>
</dbReference>
<dbReference type="GO" id="GO:0005506">
    <property type="term" value="F:iron ion binding"/>
    <property type="evidence" value="ECO:0007669"/>
    <property type="project" value="InterPro"/>
</dbReference>
<keyword evidence="2" id="KW-0479">Metal-binding</keyword>
<dbReference type="PRINTS" id="PR00359">
    <property type="entry name" value="BP450"/>
</dbReference>
<dbReference type="InterPro" id="IPR001128">
    <property type="entry name" value="Cyt_P450"/>
</dbReference>
<dbReference type="EMBL" id="CP036164">
    <property type="protein sequence ID" value="QBF47145.1"/>
    <property type="molecule type" value="Genomic_DNA"/>
</dbReference>
<dbReference type="Proteomes" id="UP000290408">
    <property type="component" value="Chromosome"/>
</dbReference>